<dbReference type="InterPro" id="IPR036617">
    <property type="entry name" value="BAF_sf"/>
</dbReference>
<proteinExistence type="predicted"/>
<reference evidence="2" key="2">
    <citation type="submission" date="2015-08" db="UniProtKB">
        <authorList>
            <consortium name="WormBaseParasite"/>
        </authorList>
    </citation>
    <scope>IDENTIFICATION</scope>
</reference>
<protein>
    <submittedName>
        <fullName evidence="2">CDC37_C domain-containing protein</fullName>
    </submittedName>
</protein>
<reference evidence="1" key="1">
    <citation type="submission" date="2014-07" db="EMBL/GenBank/DDBJ databases">
        <authorList>
            <person name="Martin A.A"/>
            <person name="De Silva N."/>
        </authorList>
    </citation>
    <scope>NUCLEOTIDE SEQUENCE</scope>
</reference>
<dbReference type="Gene3D" id="1.10.150.40">
    <property type="entry name" value="Barrier-to-autointegration factor, BAF"/>
    <property type="match status" value="1"/>
</dbReference>
<name>A0A0K0FWY7_STRVS</name>
<dbReference type="Pfam" id="PF02961">
    <property type="entry name" value="SAM_BAF"/>
    <property type="match status" value="1"/>
</dbReference>
<keyword evidence="1" id="KW-1185">Reference proteome</keyword>
<organism evidence="1 2">
    <name type="scientific">Strongyloides venezuelensis</name>
    <name type="common">Threadworm</name>
    <dbReference type="NCBI Taxonomy" id="75913"/>
    <lineage>
        <taxon>Eukaryota</taxon>
        <taxon>Metazoa</taxon>
        <taxon>Ecdysozoa</taxon>
        <taxon>Nematoda</taxon>
        <taxon>Chromadorea</taxon>
        <taxon>Rhabditida</taxon>
        <taxon>Tylenchina</taxon>
        <taxon>Panagrolaimomorpha</taxon>
        <taxon>Strongyloidoidea</taxon>
        <taxon>Strongyloididae</taxon>
        <taxon>Strongyloides</taxon>
    </lineage>
</organism>
<sequence>MSRITKFQRFIDEPMFEKTIMDVPGIDRATAKEFDKVEITKAIQIYILFKMIKMDEAKFKEFLRNCVGMSSRNVDECIDSLIQYNEKHEDNEEFNCQYDEFKLKLQELLGKMVFYCNFLNIFLH</sequence>
<dbReference type="SMART" id="SM01023">
    <property type="entry name" value="BAF"/>
    <property type="match status" value="1"/>
</dbReference>
<accession>A0A0K0FWY7</accession>
<dbReference type="Proteomes" id="UP000035680">
    <property type="component" value="Unassembled WGS sequence"/>
</dbReference>
<dbReference type="WBParaSite" id="SVE_1695300.1">
    <property type="protein sequence ID" value="SVE_1695300.1"/>
    <property type="gene ID" value="SVE_1695300"/>
</dbReference>
<dbReference type="AlphaFoldDB" id="A0A0K0FWY7"/>
<evidence type="ECO:0000313" key="2">
    <source>
        <dbReference type="WBParaSite" id="SVE_1695300.1"/>
    </source>
</evidence>
<dbReference type="InterPro" id="IPR004122">
    <property type="entry name" value="BAF_prot"/>
</dbReference>
<evidence type="ECO:0000313" key="1">
    <source>
        <dbReference type="Proteomes" id="UP000035680"/>
    </source>
</evidence>
<dbReference type="GO" id="GO:0003677">
    <property type="term" value="F:DNA binding"/>
    <property type="evidence" value="ECO:0007669"/>
    <property type="project" value="InterPro"/>
</dbReference>
<dbReference type="STRING" id="75913.A0A0K0FWY7"/>
<dbReference type="SUPFAM" id="SSF47798">
    <property type="entry name" value="Barrier-to-autointegration factor, BAF"/>
    <property type="match status" value="1"/>
</dbReference>